<feature type="region of interest" description="Disordered" evidence="1">
    <location>
        <begin position="90"/>
        <end position="117"/>
    </location>
</feature>
<dbReference type="Proteomes" id="UP001152519">
    <property type="component" value="Unassembled WGS sequence"/>
</dbReference>
<keyword evidence="3" id="KW-1185">Reference proteome</keyword>
<dbReference type="AlphaFoldDB" id="A0A9W4EBU3"/>
<evidence type="ECO:0000313" key="3">
    <source>
        <dbReference type="Proteomes" id="UP001152519"/>
    </source>
</evidence>
<accession>A0A9W4EBU3</accession>
<dbReference type="EMBL" id="CAJSLV010000114">
    <property type="protein sequence ID" value="CAG6399019.1"/>
    <property type="molecule type" value="Genomic_DNA"/>
</dbReference>
<dbReference type="InterPro" id="IPR049975">
    <property type="entry name" value="SAV_915-like_dom"/>
</dbReference>
<sequence>MSAPTTPEEAEPLERGPAGHALFVPVRPGPAGCTTRFFRNALGGRTAVAFTSEPALIRALGPDQRWMRLSEPALRALAGPLGITEVRIDPRLSAPAPGPGPALPQAPHHALVGQDRF</sequence>
<dbReference type="NCBIfam" id="NF042914">
    <property type="entry name" value="SAV915_dom"/>
    <property type="match status" value="1"/>
</dbReference>
<dbReference type="RefSeq" id="WP_251501198.1">
    <property type="nucleotide sequence ID" value="NZ_CAJSLV010000114.1"/>
</dbReference>
<gene>
    <name evidence="2" type="ORF">SCOCK_80174</name>
</gene>
<proteinExistence type="predicted"/>
<evidence type="ECO:0000313" key="2">
    <source>
        <dbReference type="EMBL" id="CAG6399019.1"/>
    </source>
</evidence>
<comment type="caution">
    <text evidence="2">The sequence shown here is derived from an EMBL/GenBank/DDBJ whole genome shotgun (WGS) entry which is preliminary data.</text>
</comment>
<protein>
    <recommendedName>
        <fullName evidence="4">SseB protein N-terminal domain-containing protein</fullName>
    </recommendedName>
</protein>
<reference evidence="2" key="1">
    <citation type="submission" date="2021-05" db="EMBL/GenBank/DDBJ databases">
        <authorList>
            <person name="Arsene-Ploetze F."/>
        </authorList>
    </citation>
    <scope>NUCLEOTIDE SEQUENCE</scope>
    <source>
        <strain evidence="2">DSM 42138</strain>
    </source>
</reference>
<evidence type="ECO:0000256" key="1">
    <source>
        <dbReference type="SAM" id="MobiDB-lite"/>
    </source>
</evidence>
<organism evidence="2 3">
    <name type="scientific">Actinacidiphila cocklensis</name>
    <dbReference type="NCBI Taxonomy" id="887465"/>
    <lineage>
        <taxon>Bacteria</taxon>
        <taxon>Bacillati</taxon>
        <taxon>Actinomycetota</taxon>
        <taxon>Actinomycetes</taxon>
        <taxon>Kitasatosporales</taxon>
        <taxon>Streptomycetaceae</taxon>
        <taxon>Actinacidiphila</taxon>
    </lineage>
</organism>
<feature type="region of interest" description="Disordered" evidence="1">
    <location>
        <begin position="1"/>
        <end position="23"/>
    </location>
</feature>
<name>A0A9W4EBU3_9ACTN</name>
<evidence type="ECO:0008006" key="4">
    <source>
        <dbReference type="Google" id="ProtNLM"/>
    </source>
</evidence>